<evidence type="ECO:0000256" key="2">
    <source>
        <dbReference type="ARBA" id="ARBA00001941"/>
    </source>
</evidence>
<dbReference type="InterPro" id="IPR030963">
    <property type="entry name" value="DHQ_synth_fam"/>
</dbReference>
<dbReference type="PIRSF" id="PIRSF001455">
    <property type="entry name" value="DHQ_synth"/>
    <property type="match status" value="1"/>
</dbReference>
<dbReference type="Gene3D" id="3.40.50.1970">
    <property type="match status" value="1"/>
</dbReference>
<dbReference type="InterPro" id="IPR050071">
    <property type="entry name" value="Dehydroquinate_synthase"/>
</dbReference>
<evidence type="ECO:0000256" key="8">
    <source>
        <dbReference type="ARBA" id="ARBA00023285"/>
    </source>
</evidence>
<organism evidence="11 12">
    <name type="scientific">Macrococcus hajekii</name>
    <dbReference type="NCBI Taxonomy" id="198482"/>
    <lineage>
        <taxon>Bacteria</taxon>
        <taxon>Bacillati</taxon>
        <taxon>Bacillota</taxon>
        <taxon>Bacilli</taxon>
        <taxon>Bacillales</taxon>
        <taxon>Staphylococcaceae</taxon>
        <taxon>Macrococcus</taxon>
    </lineage>
</organism>
<keyword evidence="4" id="KW-0479">Metal-binding</keyword>
<keyword evidence="8" id="KW-0170">Cobalt</keyword>
<dbReference type="RefSeq" id="WP_133429072.1">
    <property type="nucleotide sequence ID" value="NZ_BMCC01000002.1"/>
</dbReference>
<accession>A0A4V3BE77</accession>
<dbReference type="Pfam" id="PF01761">
    <property type="entry name" value="DHQ_synthase"/>
    <property type="match status" value="1"/>
</dbReference>
<evidence type="ECO:0000313" key="12">
    <source>
        <dbReference type="Proteomes" id="UP000295328"/>
    </source>
</evidence>
<dbReference type="GO" id="GO:0003856">
    <property type="term" value="F:3-dehydroquinate synthase activity"/>
    <property type="evidence" value="ECO:0007669"/>
    <property type="project" value="UniProtKB-EC"/>
</dbReference>
<comment type="cofactor">
    <cofactor evidence="1">
        <name>NAD(+)</name>
        <dbReference type="ChEBI" id="CHEBI:57540"/>
    </cofactor>
</comment>
<name>A0A4V3BE77_9STAP</name>
<keyword evidence="5" id="KW-0520">NAD</keyword>
<comment type="caution">
    <text evidence="11">The sequence shown here is derived from an EMBL/GenBank/DDBJ whole genome shotgun (WGS) entry which is preliminary data.</text>
</comment>
<keyword evidence="7 11" id="KW-0456">Lyase</keyword>
<dbReference type="Gene3D" id="1.20.1090.10">
    <property type="entry name" value="Dehydroquinate synthase-like - alpha domain"/>
    <property type="match status" value="1"/>
</dbReference>
<proteinExistence type="predicted"/>
<dbReference type="InterPro" id="IPR056179">
    <property type="entry name" value="DHQS_C"/>
</dbReference>
<dbReference type="GO" id="GO:0008652">
    <property type="term" value="P:amino acid biosynthetic process"/>
    <property type="evidence" value="ECO:0007669"/>
    <property type="project" value="UniProtKB-KW"/>
</dbReference>
<dbReference type="SUPFAM" id="SSF56796">
    <property type="entry name" value="Dehydroquinate synthase-like"/>
    <property type="match status" value="1"/>
</dbReference>
<comment type="cofactor">
    <cofactor evidence="2">
        <name>Co(2+)</name>
        <dbReference type="ChEBI" id="CHEBI:48828"/>
    </cofactor>
</comment>
<dbReference type="CDD" id="cd08195">
    <property type="entry name" value="DHQS"/>
    <property type="match status" value="1"/>
</dbReference>
<evidence type="ECO:0000256" key="3">
    <source>
        <dbReference type="ARBA" id="ARBA00022605"/>
    </source>
</evidence>
<evidence type="ECO:0000259" key="10">
    <source>
        <dbReference type="Pfam" id="PF24621"/>
    </source>
</evidence>
<dbReference type="PANTHER" id="PTHR43622">
    <property type="entry name" value="3-DEHYDROQUINATE SYNTHASE"/>
    <property type="match status" value="1"/>
</dbReference>
<dbReference type="EC" id="4.2.3.4" evidence="11"/>
<dbReference type="OrthoDB" id="9806583at2"/>
<evidence type="ECO:0000256" key="7">
    <source>
        <dbReference type="ARBA" id="ARBA00023239"/>
    </source>
</evidence>
<gene>
    <name evidence="11" type="ORF">ERX37_02550</name>
</gene>
<evidence type="ECO:0000256" key="6">
    <source>
        <dbReference type="ARBA" id="ARBA00023141"/>
    </source>
</evidence>
<feature type="domain" description="3-dehydroquinate synthase C-terminal" evidence="10">
    <location>
        <begin position="171"/>
        <end position="304"/>
    </location>
</feature>
<dbReference type="Proteomes" id="UP000295328">
    <property type="component" value="Unassembled WGS sequence"/>
</dbReference>
<dbReference type="EMBL" id="SCWE01000001">
    <property type="protein sequence ID" value="TDM02985.1"/>
    <property type="molecule type" value="Genomic_DNA"/>
</dbReference>
<evidence type="ECO:0000259" key="9">
    <source>
        <dbReference type="Pfam" id="PF01761"/>
    </source>
</evidence>
<protein>
    <submittedName>
        <fullName evidence="11">3-dehydroquinate synthase</fullName>
        <ecNumber evidence="11">4.2.3.4</ecNumber>
    </submittedName>
</protein>
<feature type="domain" description="3-dehydroquinate synthase N-terminal" evidence="9">
    <location>
        <begin position="59"/>
        <end position="167"/>
    </location>
</feature>
<dbReference type="GO" id="GO:0046872">
    <property type="term" value="F:metal ion binding"/>
    <property type="evidence" value="ECO:0007669"/>
    <property type="project" value="UniProtKB-KW"/>
</dbReference>
<dbReference type="Pfam" id="PF24621">
    <property type="entry name" value="DHQS_C"/>
    <property type="match status" value="1"/>
</dbReference>
<dbReference type="AlphaFoldDB" id="A0A4V3BE77"/>
<evidence type="ECO:0000256" key="1">
    <source>
        <dbReference type="ARBA" id="ARBA00001911"/>
    </source>
</evidence>
<dbReference type="PANTHER" id="PTHR43622:SF7">
    <property type="entry name" value="3-DEHYDROQUINATE SYNTHASE, CHLOROPLASTIC"/>
    <property type="match status" value="1"/>
</dbReference>
<evidence type="ECO:0000313" key="11">
    <source>
        <dbReference type="EMBL" id="TDM02985.1"/>
    </source>
</evidence>
<dbReference type="InterPro" id="IPR030960">
    <property type="entry name" value="DHQS/DOIS_N"/>
</dbReference>
<evidence type="ECO:0000256" key="5">
    <source>
        <dbReference type="ARBA" id="ARBA00023027"/>
    </source>
</evidence>
<dbReference type="GO" id="GO:0009073">
    <property type="term" value="P:aromatic amino acid family biosynthetic process"/>
    <property type="evidence" value="ECO:0007669"/>
    <property type="project" value="UniProtKB-KW"/>
</dbReference>
<keyword evidence="6" id="KW-0057">Aromatic amino acid biosynthesis</keyword>
<keyword evidence="12" id="KW-1185">Reference proteome</keyword>
<evidence type="ECO:0000256" key="4">
    <source>
        <dbReference type="ARBA" id="ARBA00022723"/>
    </source>
</evidence>
<sequence>MELQTNYTRDDYSVIVEHGALRRLDLSVYDKAIVIIDDTVLKLHGERLQLLCSQAHIYPVAAGETLKSLSMYDQVINQIIDNGVTRQSVVIAVGGGSVGDFAGFIAATLLRGVDFIQVPTTILAHDSAIGGKVGINACGGKNLIGAFKRPKAVLYDLDFLYTLPYSEKLSGFGEIIKHAMLEGEEALLALHSDFPDRNSLKSLERIEMWLIRGMRQKLNVVQADEYEAGLRKTLNLGHTLGHAVEFHHHIPHGQAVMHGLIYATILSGRQPDFLLSWFDALELPNIKLSPFDDYHQLMIKDKKNSLEYIQFILLKEHVAVEAVSEERLRAAFQILGGYYES</sequence>
<keyword evidence="3" id="KW-0028">Amino-acid biosynthesis</keyword>
<reference evidence="11 12" key="1">
    <citation type="submission" date="2019-01" db="EMBL/GenBank/DDBJ databases">
        <title>Draft genome sequences of the type strains of six Macrococcus species.</title>
        <authorList>
            <person name="Mazhar S."/>
            <person name="Altermann E."/>
            <person name="Hill C."/>
            <person name="Mcauliffe O."/>
        </authorList>
    </citation>
    <scope>NUCLEOTIDE SEQUENCE [LARGE SCALE GENOMIC DNA]</scope>
    <source>
        <strain evidence="11 12">CCM4809</strain>
    </source>
</reference>